<evidence type="ECO:0000313" key="8">
    <source>
        <dbReference type="EMBL" id="EPY30790.1"/>
    </source>
</evidence>
<dbReference type="InterPro" id="IPR002553">
    <property type="entry name" value="Clathrin/coatomer_adapt-like_N"/>
</dbReference>
<proteinExistence type="inferred from homology"/>
<dbReference type="EMBL" id="ATMH01003891">
    <property type="protein sequence ID" value="EPY30790.1"/>
    <property type="molecule type" value="Genomic_DNA"/>
</dbReference>
<comment type="subcellular location">
    <subcellularLocation>
        <location evidence="1">Endomembrane system</location>
    </subcellularLocation>
</comment>
<dbReference type="GO" id="GO:0006623">
    <property type="term" value="P:protein targeting to vacuole"/>
    <property type="evidence" value="ECO:0007669"/>
    <property type="project" value="TreeGrafter"/>
</dbReference>
<feature type="domain" description="Clathrin/coatomer adaptor adaptin-like N-terminal" evidence="7">
    <location>
        <begin position="34"/>
        <end position="371"/>
    </location>
</feature>
<dbReference type="Proteomes" id="UP000015354">
    <property type="component" value="Unassembled WGS sequence"/>
</dbReference>
<dbReference type="Pfam" id="PF01602">
    <property type="entry name" value="Adaptin_N"/>
    <property type="match status" value="1"/>
</dbReference>
<dbReference type="SUPFAM" id="SSF48371">
    <property type="entry name" value="ARM repeat"/>
    <property type="match status" value="1"/>
</dbReference>
<dbReference type="PANTHER" id="PTHR22781">
    <property type="entry name" value="DELTA ADAPTIN-RELATED"/>
    <property type="match status" value="1"/>
</dbReference>
<evidence type="ECO:0000256" key="4">
    <source>
        <dbReference type="ARBA" id="ARBA00022737"/>
    </source>
</evidence>
<evidence type="ECO:0000313" key="9">
    <source>
        <dbReference type="Proteomes" id="UP000015354"/>
    </source>
</evidence>
<dbReference type="Gene3D" id="1.25.10.10">
    <property type="entry name" value="Leucine-rich Repeat Variant"/>
    <property type="match status" value="1"/>
</dbReference>
<comment type="similarity">
    <text evidence="2">Belongs to the adaptor complexes large subunit family.</text>
</comment>
<keyword evidence="5" id="KW-0653">Protein transport</keyword>
<dbReference type="GO" id="GO:0010008">
    <property type="term" value="C:endosome membrane"/>
    <property type="evidence" value="ECO:0007669"/>
    <property type="project" value="TreeGrafter"/>
</dbReference>
<dbReference type="GO" id="GO:0006896">
    <property type="term" value="P:Golgi to vacuole transport"/>
    <property type="evidence" value="ECO:0007669"/>
    <property type="project" value="TreeGrafter"/>
</dbReference>
<dbReference type="InterPro" id="IPR016024">
    <property type="entry name" value="ARM-type_fold"/>
</dbReference>
<evidence type="ECO:0000256" key="6">
    <source>
        <dbReference type="ARBA" id="ARBA00023136"/>
    </source>
</evidence>
<protein>
    <submittedName>
        <fullName evidence="8">Delta-adaptin</fullName>
    </submittedName>
</protein>
<organism evidence="8 9">
    <name type="scientific">Strigomonas culicis</name>
    <dbReference type="NCBI Taxonomy" id="28005"/>
    <lineage>
        <taxon>Eukaryota</taxon>
        <taxon>Discoba</taxon>
        <taxon>Euglenozoa</taxon>
        <taxon>Kinetoplastea</taxon>
        <taxon>Metakinetoplastina</taxon>
        <taxon>Trypanosomatida</taxon>
        <taxon>Trypanosomatidae</taxon>
        <taxon>Strigomonadinae</taxon>
        <taxon>Strigomonas</taxon>
    </lineage>
</organism>
<sequence length="371" mass="41330">MESVTSSASQLFFQNSLAEVIRKLRSSNGKENEMIDQFIADTKREISSSVQSVKVTAIQKAAYFHMLGYPSAYANFNTIEVMADSYFGNKRTAYMAACTTFDENTDVIPLMTALLKRDLTSSNQYECGLALYCIASICTTDLARDLVGDVVNLLSHPRAYVRKKAVLALYKIFLQYPESLRPVYPKLKQKLEDSSEHSDGDASVRGAVVSVLCELARRNPSNFLGLAVPFYSLLSNVHSNWTLIKVVKVFGYFAPFEPRLGKKLVEPLTNLIETTGAKSVQYECLLAVANGLYKVPSLTKLVAQKLKIFIEDSDQNLKYLGLHALALMSTHSAKLIADQRESVMRCLDDADITVRCKALEILMNLVTEKNI</sequence>
<evidence type="ECO:0000256" key="2">
    <source>
        <dbReference type="ARBA" id="ARBA00006613"/>
    </source>
</evidence>
<reference evidence="8 9" key="1">
    <citation type="journal article" date="2013" name="PLoS ONE">
        <title>Predicting the Proteins of Angomonas deanei, Strigomonas culicis and Their Respective Endosymbionts Reveals New Aspects of the Trypanosomatidae Family.</title>
        <authorList>
            <person name="Motta M.C."/>
            <person name="Martins A.C."/>
            <person name="de Souza S.S."/>
            <person name="Catta-Preta C.M."/>
            <person name="Silva R."/>
            <person name="Klein C.C."/>
            <person name="de Almeida L.G."/>
            <person name="de Lima Cunha O."/>
            <person name="Ciapina L.P."/>
            <person name="Brocchi M."/>
            <person name="Colabardini A.C."/>
            <person name="de Araujo Lima B."/>
            <person name="Machado C.R."/>
            <person name="de Almeida Soares C.M."/>
            <person name="Probst C.M."/>
            <person name="de Menezes C.B."/>
            <person name="Thompson C.E."/>
            <person name="Bartholomeu D.C."/>
            <person name="Gradia D.F."/>
            <person name="Pavoni D.P."/>
            <person name="Grisard E.C."/>
            <person name="Fantinatti-Garboggini F."/>
            <person name="Marchini F.K."/>
            <person name="Rodrigues-Luiz G.F."/>
            <person name="Wagner G."/>
            <person name="Goldman G.H."/>
            <person name="Fietto J.L."/>
            <person name="Elias M.C."/>
            <person name="Goldman M.H."/>
            <person name="Sagot M.F."/>
            <person name="Pereira M."/>
            <person name="Stoco P.H."/>
            <person name="de Mendonca-Neto R.P."/>
            <person name="Teixeira S.M."/>
            <person name="Maciel T.E."/>
            <person name="de Oliveira Mendes T.A."/>
            <person name="Urmenyi T.P."/>
            <person name="de Souza W."/>
            <person name="Schenkman S."/>
            <person name="de Vasconcelos A.T."/>
        </authorList>
    </citation>
    <scope>NUCLEOTIDE SEQUENCE [LARGE SCALE GENOMIC DNA]</scope>
</reference>
<dbReference type="OrthoDB" id="10264595at2759"/>
<keyword evidence="9" id="KW-1185">Reference proteome</keyword>
<keyword evidence="6" id="KW-0472">Membrane</keyword>
<evidence type="ECO:0000256" key="3">
    <source>
        <dbReference type="ARBA" id="ARBA00022448"/>
    </source>
</evidence>
<dbReference type="AlphaFoldDB" id="S9W4I9"/>
<dbReference type="InterPro" id="IPR011989">
    <property type="entry name" value="ARM-like"/>
</dbReference>
<gene>
    <name evidence="8" type="ORF">STCU_03891</name>
</gene>
<dbReference type="PANTHER" id="PTHR22781:SF12">
    <property type="entry name" value="AP-3 COMPLEX SUBUNIT DELTA-1"/>
    <property type="match status" value="1"/>
</dbReference>
<evidence type="ECO:0000256" key="1">
    <source>
        <dbReference type="ARBA" id="ARBA00004308"/>
    </source>
</evidence>
<accession>S9W4I9</accession>
<dbReference type="GO" id="GO:0030123">
    <property type="term" value="C:AP-3 adaptor complex"/>
    <property type="evidence" value="ECO:0007669"/>
    <property type="project" value="InterPro"/>
</dbReference>
<keyword evidence="4" id="KW-0677">Repeat</keyword>
<evidence type="ECO:0000256" key="5">
    <source>
        <dbReference type="ARBA" id="ARBA00022927"/>
    </source>
</evidence>
<name>S9W4I9_9TRYP</name>
<evidence type="ECO:0000259" key="7">
    <source>
        <dbReference type="Pfam" id="PF01602"/>
    </source>
</evidence>
<keyword evidence="3" id="KW-0813">Transport</keyword>
<comment type="caution">
    <text evidence="8">The sequence shown here is derived from an EMBL/GenBank/DDBJ whole genome shotgun (WGS) entry which is preliminary data.</text>
</comment>
<dbReference type="InterPro" id="IPR017105">
    <property type="entry name" value="AP3_complex_dsu"/>
</dbReference>